<accession>L8HHR5</accession>
<keyword evidence="4" id="KW-0460">Magnesium</keyword>
<dbReference type="Proteomes" id="UP000011083">
    <property type="component" value="Unassembled WGS sequence"/>
</dbReference>
<dbReference type="NCBIfam" id="NF008455">
    <property type="entry name" value="PRK11320.1"/>
    <property type="match status" value="1"/>
</dbReference>
<keyword evidence="3" id="KW-0479">Metal-binding</keyword>
<comment type="similarity">
    <text evidence="2">Belongs to the isocitrate lyase/PEP mutase superfamily. Methylisocitrate lyase family.</text>
</comment>
<dbReference type="Gene3D" id="3.20.20.60">
    <property type="entry name" value="Phosphoenolpyruvate-binding domains"/>
    <property type="match status" value="1"/>
</dbReference>
<evidence type="ECO:0000256" key="6">
    <source>
        <dbReference type="SAM" id="MobiDB-lite"/>
    </source>
</evidence>
<feature type="compositionally biased region" description="Acidic residues" evidence="6">
    <location>
        <begin position="401"/>
        <end position="412"/>
    </location>
</feature>
<proteinExistence type="inferred from homology"/>
<evidence type="ECO:0000256" key="4">
    <source>
        <dbReference type="ARBA" id="ARBA00022842"/>
    </source>
</evidence>
<dbReference type="GO" id="GO:0046421">
    <property type="term" value="F:methylisocitrate lyase activity"/>
    <property type="evidence" value="ECO:0007669"/>
    <property type="project" value="InterPro"/>
</dbReference>
<dbReference type="InterPro" id="IPR012695">
    <property type="entry name" value="PrpB"/>
</dbReference>
<feature type="compositionally biased region" description="Basic and acidic residues" evidence="6">
    <location>
        <begin position="345"/>
        <end position="356"/>
    </location>
</feature>
<dbReference type="GO" id="GO:0019629">
    <property type="term" value="P:propionate catabolic process, 2-methylcitrate cycle"/>
    <property type="evidence" value="ECO:0007669"/>
    <property type="project" value="InterPro"/>
</dbReference>
<dbReference type="PROSITE" id="PS00161">
    <property type="entry name" value="ISOCITRATE_LYASE"/>
    <property type="match status" value="1"/>
</dbReference>
<dbReference type="PANTHER" id="PTHR42905">
    <property type="entry name" value="PHOSPHOENOLPYRUVATE CARBOXYLASE"/>
    <property type="match status" value="1"/>
</dbReference>
<dbReference type="NCBIfam" id="TIGR02317">
    <property type="entry name" value="prpB"/>
    <property type="match status" value="1"/>
</dbReference>
<dbReference type="InterPro" id="IPR039556">
    <property type="entry name" value="ICL/PEPM"/>
</dbReference>
<dbReference type="GO" id="GO:0046872">
    <property type="term" value="F:metal ion binding"/>
    <property type="evidence" value="ECO:0007669"/>
    <property type="project" value="UniProtKB-KW"/>
</dbReference>
<name>L8HHR5_ACACF</name>
<evidence type="ECO:0000256" key="3">
    <source>
        <dbReference type="ARBA" id="ARBA00022723"/>
    </source>
</evidence>
<dbReference type="InterPro" id="IPR015813">
    <property type="entry name" value="Pyrv/PenolPyrv_kinase-like_dom"/>
</dbReference>
<reference evidence="7 8" key="1">
    <citation type="journal article" date="2013" name="Genome Biol.">
        <title>Genome of Acanthamoeba castellanii highlights extensive lateral gene transfer and early evolution of tyrosine kinase signaling.</title>
        <authorList>
            <person name="Clarke M."/>
            <person name="Lohan A.J."/>
            <person name="Liu B."/>
            <person name="Lagkouvardos I."/>
            <person name="Roy S."/>
            <person name="Zafar N."/>
            <person name="Bertelli C."/>
            <person name="Schilde C."/>
            <person name="Kianianmomeni A."/>
            <person name="Burglin T.R."/>
            <person name="Frech C."/>
            <person name="Turcotte B."/>
            <person name="Kopec K.O."/>
            <person name="Synnott J.M."/>
            <person name="Choo C."/>
            <person name="Paponov I."/>
            <person name="Finkler A."/>
            <person name="Soon Heng Tan C."/>
            <person name="Hutchins A.P."/>
            <person name="Weinmeier T."/>
            <person name="Rattei T."/>
            <person name="Chu J.S."/>
            <person name="Gimenez G."/>
            <person name="Irimia M."/>
            <person name="Rigden D.J."/>
            <person name="Fitzpatrick D.A."/>
            <person name="Lorenzo-Morales J."/>
            <person name="Bateman A."/>
            <person name="Chiu C.H."/>
            <person name="Tang P."/>
            <person name="Hegemann P."/>
            <person name="Fromm H."/>
            <person name="Raoult D."/>
            <person name="Greub G."/>
            <person name="Miranda-Saavedra D."/>
            <person name="Chen N."/>
            <person name="Nash P."/>
            <person name="Ginger M.L."/>
            <person name="Horn M."/>
            <person name="Schaap P."/>
            <person name="Caler L."/>
            <person name="Loftus B."/>
        </authorList>
    </citation>
    <scope>NUCLEOTIDE SEQUENCE [LARGE SCALE GENOMIC DNA]</scope>
    <source>
        <strain evidence="7 8">Neff</strain>
    </source>
</reference>
<feature type="compositionally biased region" description="Basic and acidic residues" evidence="6">
    <location>
        <begin position="390"/>
        <end position="400"/>
    </location>
</feature>
<dbReference type="STRING" id="1257118.L8HHR5"/>
<dbReference type="GeneID" id="14925750"/>
<dbReference type="CDD" id="cd00377">
    <property type="entry name" value="ICL_PEPM"/>
    <property type="match status" value="1"/>
</dbReference>
<dbReference type="RefSeq" id="XP_004356625.1">
    <property type="nucleotide sequence ID" value="XM_004356572.1"/>
</dbReference>
<sequence length="438" mass="46784">MWLRGVNGLGVEATAGWRLREAVRVGVASKGGAWGGVVPVVGAPNAYAALLAERAGLPLLYLSGSTLSASSFGLPDLGLTTLDEVVEDARRITRVSKLPLLVDADTGFGGVLNVARTIQELERVGAAGVHIEDQETQHKRCGHRPNKRVVTTGEMVDRLQAAVAARRDRSFVIMARTDSVASEGLDAALKRAQAYIDAGADMLFPEALTHIDHYKAFTSAFPDTPVLANLTEFGRTPLFTLEELSQAKVALALFPVSAFRAAARATQHVYETVAKDGSQSAAIPLMQTREELYDVLGYDEYEKALDALYPPPATPAAQAPAAAAPAAVASLASSGGIGTEGQSVEEAKAKEEKNEEKEEEEEEGEVLLVEENGEKKEEKVVSETAAPNNEDEKKEKKKEDEESEDEDEDDDTGVVITADSAAAIEEELASGKEIKLKD</sequence>
<keyword evidence="8" id="KW-1185">Reference proteome</keyword>
<dbReference type="InterPro" id="IPR018523">
    <property type="entry name" value="Isocitrate_lyase_ph_CS"/>
</dbReference>
<organism evidence="7 8">
    <name type="scientific">Acanthamoeba castellanii (strain ATCC 30010 / Neff)</name>
    <dbReference type="NCBI Taxonomy" id="1257118"/>
    <lineage>
        <taxon>Eukaryota</taxon>
        <taxon>Amoebozoa</taxon>
        <taxon>Discosea</taxon>
        <taxon>Longamoebia</taxon>
        <taxon>Centramoebida</taxon>
        <taxon>Acanthamoebidae</taxon>
        <taxon>Acanthamoeba</taxon>
    </lineage>
</organism>
<dbReference type="VEuPathDB" id="AmoebaDB:ACA1_173830"/>
<comment type="cofactor">
    <cofactor evidence="1">
        <name>Mg(2+)</name>
        <dbReference type="ChEBI" id="CHEBI:18420"/>
    </cofactor>
</comment>
<feature type="compositionally biased region" description="Basic and acidic residues" evidence="6">
    <location>
        <begin position="372"/>
        <end position="381"/>
    </location>
</feature>
<dbReference type="OMA" id="DIWIMAR"/>
<evidence type="ECO:0000256" key="1">
    <source>
        <dbReference type="ARBA" id="ARBA00001946"/>
    </source>
</evidence>
<evidence type="ECO:0000313" key="8">
    <source>
        <dbReference type="Proteomes" id="UP000011083"/>
    </source>
</evidence>
<dbReference type="FunFam" id="3.20.20.60:FF:000009">
    <property type="entry name" value="2-methylisocitrate lyase"/>
    <property type="match status" value="1"/>
</dbReference>
<evidence type="ECO:0000313" key="7">
    <source>
        <dbReference type="EMBL" id="ELR24725.1"/>
    </source>
</evidence>
<dbReference type="SUPFAM" id="SSF51621">
    <property type="entry name" value="Phosphoenolpyruvate/pyruvate domain"/>
    <property type="match status" value="1"/>
</dbReference>
<dbReference type="KEGG" id="acan:ACA1_173830"/>
<dbReference type="OrthoDB" id="429143at2759"/>
<evidence type="ECO:0000256" key="2">
    <source>
        <dbReference type="ARBA" id="ARBA00009282"/>
    </source>
</evidence>
<protein>
    <submittedName>
        <fullName evidence="7">Methylisocitrate lyase, putative</fullName>
    </submittedName>
</protein>
<keyword evidence="5 7" id="KW-0456">Lyase</keyword>
<dbReference type="PANTHER" id="PTHR42905:SF5">
    <property type="entry name" value="CARBOXYVINYL-CARBOXYPHOSPHONATE PHOSPHORYLMUTASE, CHLOROPLASTIC"/>
    <property type="match status" value="1"/>
</dbReference>
<dbReference type="InterPro" id="IPR040442">
    <property type="entry name" value="Pyrv_kinase-like_dom_sf"/>
</dbReference>
<dbReference type="EMBL" id="KB007811">
    <property type="protein sequence ID" value="ELR24725.1"/>
    <property type="molecule type" value="Genomic_DNA"/>
</dbReference>
<feature type="region of interest" description="Disordered" evidence="6">
    <location>
        <begin position="333"/>
        <end position="421"/>
    </location>
</feature>
<dbReference type="AlphaFoldDB" id="L8HHR5"/>
<dbReference type="Pfam" id="PF13714">
    <property type="entry name" value="PEP_mutase"/>
    <property type="match status" value="1"/>
</dbReference>
<gene>
    <name evidence="7" type="ORF">ACA1_173830</name>
</gene>
<evidence type="ECO:0000256" key="5">
    <source>
        <dbReference type="ARBA" id="ARBA00023239"/>
    </source>
</evidence>